<dbReference type="RefSeq" id="XP_028883587.1">
    <property type="nucleotide sequence ID" value="XM_029025271.1"/>
</dbReference>
<feature type="compositionally biased region" description="Low complexity" evidence="2">
    <location>
        <begin position="710"/>
        <end position="722"/>
    </location>
</feature>
<dbReference type="Gene3D" id="1.20.5.190">
    <property type="match status" value="4"/>
</dbReference>
<dbReference type="InterPro" id="IPR027417">
    <property type="entry name" value="P-loop_NTPase"/>
</dbReference>
<sequence length="1759" mass="206230">MTLPARRVGREVPVDSDGWMQRITVDNAIRTANPKNPSSVVSAMRFLLQMARNLEQYGNVMESIKCAESALLLRCANKKCLSPQLLKPLIDEGLMGPDSVEDAAELVLRCNSHAVAAFNAKRFDEAEFYLGKALFLTDVRGTEPVDYFPGAETRRLRLRAATLNNLGCMEKRRGQLQKSLQYLRQAVAIEVSLDNTARGSPSTYLNLCTVLNEQQQHDEAVAAAENAVSSLEEQILLQQKEQLPGCAMMLVVGLYNLGVSLERRGRDGDSEKARVAYHKSLEASRRFFVDPNCPTVELAMAAIRRMHAVPTFRKDTIESAGRVTTTTTTTTTTTATTTIAARIEPPAIPAASAVPSSTESFIDAEKITEARISIVEQAAMSTASKSSSGSQSCSISSFTRRPHQVKHSQSRKEKPKEELQVQQEKVKHDEEEEETVKEKEKERLRKERYEEEELEELRRRQEHLEEQMRELEGEQNVLLHQQQQEQEEEEQRQKQLQQEKEQEQRLRLQQQQQEQQQQARVTRLMPLREAGSSSNQWAQPTRISSGRASSDRGMISVSVSPTTKLLSKSNPTQRSSVGPPLPLPPTMEGLRAQTVPGITRQQGERFGSVSSSLRLDISTGGSVDPMLRLPTPMYEETRYSISRPPVLAPISNPSKTPLTSMRTLSEPPQTQSLIASLQQKRSSKSKELSSSQLSSYLNPFGRRMFGSMAPQDISDSSSSQPQRWALSGSEAVAMEKHIQRAQLRQMKTEETRRKSEFSGRRGSALAKAKEREQKRLAKEQAKQDIEMAESLYEKLVNGMRAEEMHRCNRAATLIQRIWRGCMARTLIHRMVISAKKIQRVFRIYLVALLAARRAEEERLARIKAAREKQETEAAIVLQTRVRQFLRRLEIRRAYIAKKMRRYYAARRIQRGFRAFLKWREEHLAALMEAQRLEDERQMRIAENAARRIQWAFKRYLKRKEEIKASQIQQQRERAAAVIQAHVRGILARAWFRYYKSYRREQELKSAVNQKRIIMIQAAARSILAVRLRRTKEVELVNRLRQHQFNRAATKIQCQWRNLVARTKLERLRAEREIQDRRARRIQRWYATCILRRRFLEIREANRRNNAAEKIQNWFRNLKIQRKEKETTRYHANLARRQRLERLQAHSLLLLQAWAKAYLSTLLVRSVRCSFLRLTLYGEEFQRIGRGYADRRALSQFRCRVINEARMRVEMERKIAAACIIQRAWRCAAAKDRVEHMRRSVAAAVVISKHYRGYLCRKELKRLREAKRLEKETRAAITLQRAARQFLKRLELVRLDHYYRQRQQKKLLALRRVEATTILQAAWRGRATRKALQKERKALEELASYAVKIQRTWRASKFRRKINVEVSRRSLQRMSRNRAALKIQCFWRKMMAAEVVARLRESNRIRCNKVIIIQRWWRCILAKYELESLKAKREEEIALQLHYAAKWDTLVTLINAVLRTRLAQEQLLIRKRKYLLTQLTDKERDRFLRRHTAATKIQAIYRGHYERVYARGLRRAKEEEERCKKEREALERRSAIRIQCAYRKWRAICEANLRRVTKREKLLQEEIDHYTTIDPHDMVRQLFWVHESVIKRDLVKERIERGNQRIQAAIIIQKNVRKWIAKKRIEKMRREAVETQAVKIIQDHWKQYRAGELQKEFKRQNQAAVTIQARFRGYLVRRDWEQWRKQMAFERQHEVMEEDVYDKAATVLQSFWRRIMSERIAQRLREEREENKLQHVLDEAATTIQRAYRRYRLRCTTSGK</sequence>
<keyword evidence="4" id="KW-1185">Reference proteome</keyword>
<dbReference type="PANTHER" id="PTHR10699:SF11">
    <property type="entry name" value="IGLOO, ISOFORM A"/>
    <property type="match status" value="1"/>
</dbReference>
<reference evidence="3 4" key="1">
    <citation type="submission" date="2017-03" db="EMBL/GenBank/DDBJ databases">
        <title>An alternative strategy for trypanosome survival in the mammalian bloodstream revealed through genome and transcriptome analysis of the ubiquitous bovine parasite Trypanosoma (Megatrypanum) theileri.</title>
        <authorList>
            <person name="Kelly S."/>
            <person name="Ivens A."/>
            <person name="Mott A."/>
            <person name="O'Neill E."/>
            <person name="Emms D."/>
            <person name="Macleod O."/>
            <person name="Voorheis P."/>
            <person name="Matthews J."/>
            <person name="Matthews K."/>
            <person name="Carrington M."/>
        </authorList>
    </citation>
    <scope>NUCLEOTIDE SEQUENCE [LARGE SCALE GENOMIC DNA]</scope>
    <source>
        <strain evidence="3">Edinburgh</strain>
    </source>
</reference>
<feature type="compositionally biased region" description="Basic and acidic residues" evidence="2">
    <location>
        <begin position="410"/>
        <end position="429"/>
    </location>
</feature>
<dbReference type="Gene3D" id="1.25.40.10">
    <property type="entry name" value="Tetratricopeptide repeat domain"/>
    <property type="match status" value="1"/>
</dbReference>
<feature type="region of interest" description="Disordered" evidence="2">
    <location>
        <begin position="707"/>
        <end position="729"/>
    </location>
</feature>
<feature type="region of interest" description="Disordered" evidence="2">
    <location>
        <begin position="645"/>
        <end position="693"/>
    </location>
</feature>
<dbReference type="SUPFAM" id="SSF48452">
    <property type="entry name" value="TPR-like"/>
    <property type="match status" value="1"/>
</dbReference>
<feature type="coiled-coil region" evidence="1">
    <location>
        <begin position="771"/>
        <end position="798"/>
    </location>
</feature>
<evidence type="ECO:0000256" key="2">
    <source>
        <dbReference type="SAM" id="MobiDB-lite"/>
    </source>
</evidence>
<feature type="compositionally biased region" description="Polar residues" evidence="2">
    <location>
        <begin position="557"/>
        <end position="576"/>
    </location>
</feature>
<protein>
    <submittedName>
        <fullName evidence="3">Uncharacterized protein</fullName>
    </submittedName>
</protein>
<feature type="region of interest" description="Disordered" evidence="2">
    <location>
        <begin position="741"/>
        <end position="767"/>
    </location>
</feature>
<feature type="compositionally biased region" description="Low complexity" evidence="2">
    <location>
        <begin position="381"/>
        <end position="397"/>
    </location>
</feature>
<dbReference type="Proteomes" id="UP000192257">
    <property type="component" value="Unassembled WGS sequence"/>
</dbReference>
<dbReference type="VEuPathDB" id="TriTrypDB:TM35_000122960"/>
<dbReference type="GeneID" id="39985051"/>
<dbReference type="SMART" id="SM00015">
    <property type="entry name" value="IQ"/>
    <property type="match status" value="19"/>
</dbReference>
<organism evidence="3 4">
    <name type="scientific">Trypanosoma theileri</name>
    <dbReference type="NCBI Taxonomy" id="67003"/>
    <lineage>
        <taxon>Eukaryota</taxon>
        <taxon>Discoba</taxon>
        <taxon>Euglenozoa</taxon>
        <taxon>Kinetoplastea</taxon>
        <taxon>Metakinetoplastina</taxon>
        <taxon>Trypanosomatida</taxon>
        <taxon>Trypanosomatidae</taxon>
        <taxon>Trypanosoma</taxon>
    </lineage>
</organism>
<feature type="compositionally biased region" description="Polar residues" evidence="2">
    <location>
        <begin position="651"/>
        <end position="675"/>
    </location>
</feature>
<dbReference type="EMBL" id="NBCO01000012">
    <property type="protein sequence ID" value="ORC89521.1"/>
    <property type="molecule type" value="Genomic_DNA"/>
</dbReference>
<accession>A0A1X0NY24</accession>
<dbReference type="Pfam" id="PF00612">
    <property type="entry name" value="IQ"/>
    <property type="match status" value="10"/>
</dbReference>
<dbReference type="STRING" id="67003.A0A1X0NY24"/>
<dbReference type="SMART" id="SM00028">
    <property type="entry name" value="TPR"/>
    <property type="match status" value="3"/>
</dbReference>
<evidence type="ECO:0000256" key="1">
    <source>
        <dbReference type="SAM" id="Coils"/>
    </source>
</evidence>
<dbReference type="CDD" id="cd23767">
    <property type="entry name" value="IQCD"/>
    <property type="match status" value="1"/>
</dbReference>
<feature type="coiled-coil region" evidence="1">
    <location>
        <begin position="214"/>
        <end position="241"/>
    </location>
</feature>
<comment type="caution">
    <text evidence="3">The sequence shown here is derived from an EMBL/GenBank/DDBJ whole genome shotgun (WGS) entry which is preliminary data.</text>
</comment>
<feature type="compositionally biased region" description="Basic and acidic residues" evidence="2">
    <location>
        <begin position="746"/>
        <end position="759"/>
    </location>
</feature>
<gene>
    <name evidence="3" type="ORF">TM35_000122960</name>
</gene>
<name>A0A1X0NY24_9TRYP</name>
<dbReference type="InterPro" id="IPR019734">
    <property type="entry name" value="TPR_rpt"/>
</dbReference>
<proteinExistence type="predicted"/>
<feature type="compositionally biased region" description="Polar residues" evidence="2">
    <location>
        <begin position="531"/>
        <end position="548"/>
    </location>
</feature>
<feature type="compositionally biased region" description="Basic residues" evidence="2">
    <location>
        <begin position="400"/>
        <end position="409"/>
    </location>
</feature>
<keyword evidence="1" id="KW-0175">Coiled coil</keyword>
<dbReference type="SUPFAM" id="SSF52540">
    <property type="entry name" value="P-loop containing nucleoside triphosphate hydrolases"/>
    <property type="match status" value="1"/>
</dbReference>
<evidence type="ECO:0000313" key="4">
    <source>
        <dbReference type="Proteomes" id="UP000192257"/>
    </source>
</evidence>
<dbReference type="InterPro" id="IPR011990">
    <property type="entry name" value="TPR-like_helical_dom_sf"/>
</dbReference>
<dbReference type="OrthoDB" id="2148418at2759"/>
<feature type="region of interest" description="Disordered" evidence="2">
    <location>
        <begin position="381"/>
        <end position="444"/>
    </location>
</feature>
<dbReference type="PROSITE" id="PS50096">
    <property type="entry name" value="IQ"/>
    <property type="match status" value="8"/>
</dbReference>
<feature type="region of interest" description="Disordered" evidence="2">
    <location>
        <begin position="479"/>
        <end position="498"/>
    </location>
</feature>
<feature type="region of interest" description="Disordered" evidence="2">
    <location>
        <begin position="528"/>
        <end position="585"/>
    </location>
</feature>
<dbReference type="PANTHER" id="PTHR10699">
    <property type="entry name" value="NEUROMODULIN"/>
    <property type="match status" value="1"/>
</dbReference>
<dbReference type="InterPro" id="IPR000048">
    <property type="entry name" value="IQ_motif_EF-hand-BS"/>
</dbReference>
<evidence type="ECO:0000313" key="3">
    <source>
        <dbReference type="EMBL" id="ORC89521.1"/>
    </source>
</evidence>
<dbReference type="GO" id="GO:0005516">
    <property type="term" value="F:calmodulin binding"/>
    <property type="evidence" value="ECO:0007669"/>
    <property type="project" value="TreeGrafter"/>
</dbReference>